<dbReference type="GeneID" id="77805366"/>
<proteinExistence type="predicted"/>
<dbReference type="Proteomes" id="UP001164743">
    <property type="component" value="Chromosome 17A"/>
</dbReference>
<dbReference type="EMBL" id="CP110437">
    <property type="protein sequence ID" value="WAQ92880.1"/>
    <property type="molecule type" value="Genomic_DNA"/>
</dbReference>
<evidence type="ECO:0000256" key="1">
    <source>
        <dbReference type="SAM" id="MobiDB-lite"/>
    </source>
</evidence>
<feature type="region of interest" description="Disordered" evidence="1">
    <location>
        <begin position="93"/>
        <end position="129"/>
    </location>
</feature>
<dbReference type="RefSeq" id="XP_053028435.1">
    <property type="nucleotide sequence ID" value="XM_053164471.1"/>
</dbReference>
<gene>
    <name evidence="2" type="ORF">PtA15_17A362</name>
</gene>
<protein>
    <submittedName>
        <fullName evidence="2">Uncharacterized protein</fullName>
    </submittedName>
</protein>
<feature type="region of interest" description="Disordered" evidence="1">
    <location>
        <begin position="42"/>
        <end position="65"/>
    </location>
</feature>
<keyword evidence="3" id="KW-1185">Reference proteome</keyword>
<sequence>MTTGVDALFHKAKLTMLGTTKEYVGCPELNYHNTRFEQAPKKYQQGAPKVARKPYHPPGRQAPEQVTEHCKSYKLNQAFKLDREKAVEWFKKDQRKEWSKTQLSRQDLPADAEESEPDDDPPPEIPDAIRDSEDIKSFIDHFNYSMLAIEVNTKLVIRK</sequence>
<accession>A0ABY7D7L4</accession>
<feature type="compositionally biased region" description="Acidic residues" evidence="1">
    <location>
        <begin position="110"/>
        <end position="122"/>
    </location>
</feature>
<reference evidence="2" key="1">
    <citation type="submission" date="2022-10" db="EMBL/GenBank/DDBJ databases">
        <title>Puccinia triticina Genome sequencing and assembly.</title>
        <authorList>
            <person name="Li C."/>
        </authorList>
    </citation>
    <scope>NUCLEOTIDE SEQUENCE</scope>
    <source>
        <strain evidence="2">Pt15</strain>
    </source>
</reference>
<evidence type="ECO:0000313" key="2">
    <source>
        <dbReference type="EMBL" id="WAQ92880.1"/>
    </source>
</evidence>
<organism evidence="2 3">
    <name type="scientific">Puccinia triticina</name>
    <dbReference type="NCBI Taxonomy" id="208348"/>
    <lineage>
        <taxon>Eukaryota</taxon>
        <taxon>Fungi</taxon>
        <taxon>Dikarya</taxon>
        <taxon>Basidiomycota</taxon>
        <taxon>Pucciniomycotina</taxon>
        <taxon>Pucciniomycetes</taxon>
        <taxon>Pucciniales</taxon>
        <taxon>Pucciniaceae</taxon>
        <taxon>Puccinia</taxon>
    </lineage>
</organism>
<evidence type="ECO:0000313" key="3">
    <source>
        <dbReference type="Proteomes" id="UP001164743"/>
    </source>
</evidence>
<name>A0ABY7D7L4_9BASI</name>